<evidence type="ECO:0000313" key="3">
    <source>
        <dbReference type="EMBL" id="MDL5031280.1"/>
    </source>
</evidence>
<name>A0ABT7LEJ3_9BURK</name>
<keyword evidence="4" id="KW-1185">Reference proteome</keyword>
<proteinExistence type="predicted"/>
<dbReference type="EMBL" id="JASVDS010000001">
    <property type="protein sequence ID" value="MDL5031280.1"/>
    <property type="molecule type" value="Genomic_DNA"/>
</dbReference>
<comment type="caution">
    <text evidence="3">The sequence shown here is derived from an EMBL/GenBank/DDBJ whole genome shotgun (WGS) entry which is preliminary data.</text>
</comment>
<gene>
    <name evidence="3" type="ORF">QRD43_05105</name>
</gene>
<reference evidence="3 4" key="1">
    <citation type="submission" date="2023-06" db="EMBL/GenBank/DDBJ databases">
        <title>Pelomonas sp. APW6 16S ribosomal RNA gene genome sequencing and assembly.</title>
        <authorList>
            <person name="Woo H."/>
        </authorList>
    </citation>
    <scope>NUCLEOTIDE SEQUENCE [LARGE SCALE GENOMIC DNA]</scope>
    <source>
        <strain evidence="3 4">APW6</strain>
    </source>
</reference>
<dbReference type="Pfam" id="PF09791">
    <property type="entry name" value="Oxidored-like"/>
    <property type="match status" value="1"/>
</dbReference>
<evidence type="ECO:0000259" key="2">
    <source>
        <dbReference type="Pfam" id="PF09791"/>
    </source>
</evidence>
<dbReference type="InterPro" id="IPR019180">
    <property type="entry name" value="Oxidoreductase-like_N"/>
</dbReference>
<organism evidence="3 4">
    <name type="scientific">Roseateles subflavus</name>
    <dbReference type="NCBI Taxonomy" id="3053353"/>
    <lineage>
        <taxon>Bacteria</taxon>
        <taxon>Pseudomonadati</taxon>
        <taxon>Pseudomonadota</taxon>
        <taxon>Betaproteobacteria</taxon>
        <taxon>Burkholderiales</taxon>
        <taxon>Sphaerotilaceae</taxon>
        <taxon>Roseateles</taxon>
    </lineage>
</organism>
<evidence type="ECO:0000256" key="1">
    <source>
        <dbReference type="SAM" id="MobiDB-lite"/>
    </source>
</evidence>
<evidence type="ECO:0000313" key="4">
    <source>
        <dbReference type="Proteomes" id="UP001238603"/>
    </source>
</evidence>
<feature type="region of interest" description="Disordered" evidence="1">
    <location>
        <begin position="1"/>
        <end position="26"/>
    </location>
</feature>
<dbReference type="Proteomes" id="UP001238603">
    <property type="component" value="Unassembled WGS sequence"/>
</dbReference>
<sequence>MNPSTAPISPSGDDPMPQPPEPPALEDCCGNGCDPCIFDAHDLAMDDYRQALRAWQARQAPSTPS</sequence>
<accession>A0ABT7LEJ3</accession>
<protein>
    <submittedName>
        <fullName evidence="3">Oxidoreductase-like domain-containing protein</fullName>
    </submittedName>
</protein>
<feature type="domain" description="Oxidoreductase-like" evidence="2">
    <location>
        <begin position="16"/>
        <end position="56"/>
    </location>
</feature>
<dbReference type="RefSeq" id="WP_285981389.1">
    <property type="nucleotide sequence ID" value="NZ_JASVDS010000001.1"/>
</dbReference>